<feature type="region of interest" description="Disordered" evidence="1">
    <location>
        <begin position="1"/>
        <end position="32"/>
    </location>
</feature>
<evidence type="ECO:0000256" key="1">
    <source>
        <dbReference type="SAM" id="MobiDB-lite"/>
    </source>
</evidence>
<protein>
    <submittedName>
        <fullName evidence="2">Uncharacterized protein</fullName>
    </submittedName>
</protein>
<dbReference type="EMBL" id="CABMJJ010000003">
    <property type="protein sequence ID" value="VVC02777.1"/>
    <property type="molecule type" value="Genomic_DNA"/>
</dbReference>
<reference evidence="2 3" key="1">
    <citation type="submission" date="2019-08" db="EMBL/GenBank/DDBJ databases">
        <authorList>
            <person name="Vazquez-Campos X."/>
        </authorList>
    </citation>
    <scope>NUCLEOTIDE SEQUENCE [LARGE SCALE GENOMIC DNA]</scope>
    <source>
        <strain evidence="2">LFW-283_2</strain>
    </source>
</reference>
<feature type="compositionally biased region" description="Basic and acidic residues" evidence="1">
    <location>
        <begin position="1"/>
        <end position="21"/>
    </location>
</feature>
<dbReference type="AlphaFoldDB" id="A0A5E4LPB4"/>
<organism evidence="2 3">
    <name type="scientific">Candidatus Bilamarchaeum dharawalense</name>
    <dbReference type="NCBI Taxonomy" id="2885759"/>
    <lineage>
        <taxon>Archaea</taxon>
        <taxon>Candidatus Micrarchaeota</taxon>
        <taxon>Candidatus Micrarchaeia</taxon>
        <taxon>Candidatus Anstonellales</taxon>
        <taxon>Candidatus Bilamarchaeaceae</taxon>
        <taxon>Candidatus Bilamarchaeum</taxon>
    </lineage>
</organism>
<sequence>MCPEKQMKKGDATTEAVKEEISSSLGPRGMSIDQMMGRPEIKKILTNAKNPGEARSKVTAFLAKRGLLKDSKSTTQSKDQKK</sequence>
<name>A0A5E4LPB4_9ARCH</name>
<evidence type="ECO:0000313" key="3">
    <source>
        <dbReference type="Proteomes" id="UP000789941"/>
    </source>
</evidence>
<evidence type="ECO:0000313" key="2">
    <source>
        <dbReference type="EMBL" id="VVC02777.1"/>
    </source>
</evidence>
<accession>A0A5E4LPB4</accession>
<gene>
    <name evidence="2" type="ORF">LFW2832_01226</name>
</gene>
<proteinExistence type="predicted"/>
<dbReference type="Proteomes" id="UP000789941">
    <property type="component" value="Unassembled WGS sequence"/>
</dbReference>
<comment type="caution">
    <text evidence="2">The sequence shown here is derived from an EMBL/GenBank/DDBJ whole genome shotgun (WGS) entry which is preliminary data.</text>
</comment>